<evidence type="ECO:0000313" key="4">
    <source>
        <dbReference type="Proteomes" id="UP001501746"/>
    </source>
</evidence>
<dbReference type="InterPro" id="IPR001173">
    <property type="entry name" value="Glyco_trans_2-like"/>
</dbReference>
<protein>
    <recommendedName>
        <fullName evidence="5">Glycosyltransferase family 2 protein</fullName>
    </recommendedName>
</protein>
<dbReference type="InterPro" id="IPR054028">
    <property type="entry name" value="TarS/TarP_linker"/>
</dbReference>
<evidence type="ECO:0008006" key="5">
    <source>
        <dbReference type="Google" id="ProtNLM"/>
    </source>
</evidence>
<keyword evidence="4" id="KW-1185">Reference proteome</keyword>
<organism evidence="3 4">
    <name type="scientific">Agromyces salentinus</name>
    <dbReference type="NCBI Taxonomy" id="269421"/>
    <lineage>
        <taxon>Bacteria</taxon>
        <taxon>Bacillati</taxon>
        <taxon>Actinomycetota</taxon>
        <taxon>Actinomycetes</taxon>
        <taxon>Micrococcales</taxon>
        <taxon>Microbacteriaceae</taxon>
        <taxon>Agromyces</taxon>
    </lineage>
</organism>
<proteinExistence type="predicted"/>
<dbReference type="InterPro" id="IPR029044">
    <property type="entry name" value="Nucleotide-diphossugar_trans"/>
</dbReference>
<evidence type="ECO:0000259" key="1">
    <source>
        <dbReference type="Pfam" id="PF00535"/>
    </source>
</evidence>
<dbReference type="Gene3D" id="3.90.550.10">
    <property type="entry name" value="Spore Coat Polysaccharide Biosynthesis Protein SpsA, Chain A"/>
    <property type="match status" value="1"/>
</dbReference>
<dbReference type="SUPFAM" id="SSF53448">
    <property type="entry name" value="Nucleotide-diphospho-sugar transferases"/>
    <property type="match status" value="1"/>
</dbReference>
<dbReference type="PANTHER" id="PTHR22916">
    <property type="entry name" value="GLYCOSYLTRANSFERASE"/>
    <property type="match status" value="1"/>
</dbReference>
<evidence type="ECO:0000259" key="2">
    <source>
        <dbReference type="Pfam" id="PF22181"/>
    </source>
</evidence>
<dbReference type="Pfam" id="PF00535">
    <property type="entry name" value="Glycos_transf_2"/>
    <property type="match status" value="1"/>
</dbReference>
<dbReference type="CDD" id="cd00761">
    <property type="entry name" value="Glyco_tranf_GTA_type"/>
    <property type="match status" value="1"/>
</dbReference>
<dbReference type="EMBL" id="BAAANK010000008">
    <property type="protein sequence ID" value="GAA1840744.1"/>
    <property type="molecule type" value="Genomic_DNA"/>
</dbReference>
<accession>A0ABN2MVX4</accession>
<feature type="domain" description="Glycosyltransferase 2-like" evidence="1">
    <location>
        <begin position="14"/>
        <end position="129"/>
    </location>
</feature>
<dbReference type="Proteomes" id="UP001501746">
    <property type="component" value="Unassembled WGS sequence"/>
</dbReference>
<evidence type="ECO:0000313" key="3">
    <source>
        <dbReference type="EMBL" id="GAA1840744.1"/>
    </source>
</evidence>
<dbReference type="RefSeq" id="WP_170296961.1">
    <property type="nucleotide sequence ID" value="NZ_BAAANK010000008.1"/>
</dbReference>
<reference evidence="3 4" key="1">
    <citation type="journal article" date="2019" name="Int. J. Syst. Evol. Microbiol.">
        <title>The Global Catalogue of Microorganisms (GCM) 10K type strain sequencing project: providing services to taxonomists for standard genome sequencing and annotation.</title>
        <authorList>
            <consortium name="The Broad Institute Genomics Platform"/>
            <consortium name="The Broad Institute Genome Sequencing Center for Infectious Disease"/>
            <person name="Wu L."/>
            <person name="Ma J."/>
        </authorList>
    </citation>
    <scope>NUCLEOTIDE SEQUENCE [LARGE SCALE GENOMIC DNA]</scope>
    <source>
        <strain evidence="3 4">JCM 14323</strain>
    </source>
</reference>
<dbReference type="PANTHER" id="PTHR22916:SF3">
    <property type="entry name" value="UDP-GLCNAC:BETAGAL BETA-1,3-N-ACETYLGLUCOSAMINYLTRANSFERASE-LIKE PROTEIN 1"/>
    <property type="match status" value="1"/>
</dbReference>
<dbReference type="Pfam" id="PF22181">
    <property type="entry name" value="TarS_linker"/>
    <property type="match status" value="1"/>
</dbReference>
<feature type="domain" description="TarS/TarP linker" evidence="2">
    <location>
        <begin position="232"/>
        <end position="331"/>
    </location>
</feature>
<comment type="caution">
    <text evidence="3">The sequence shown here is derived from an EMBL/GenBank/DDBJ whole genome shotgun (WGS) entry which is preliminary data.</text>
</comment>
<name>A0ABN2MVX4_9MICO</name>
<gene>
    <name evidence="3" type="ORF">GCM10009750_28540</name>
</gene>
<sequence length="513" mass="57175">MAEAPRPSSTPFISVVVPTYRSGEAFGRLLTSLRDQTLPAERFEVLVIDDGSPEPEAAAIAKMVGEQPNARFHRIAHTGWPSAPRNTGIDLARGEYILFVDHDDELYPGSLATAVETLQRTGADVFAGKEARTDQAKWALDAFDGNHDDASERLGVHPLIPTNPHKAYRTSMLRDHGIRFPEAGRQLWEDVIFNADVARHMRGVSIRSDEPFYHWVREQSTTSTTFGADLKEWWDALERIIRHIDAVLGSQEDAGQRDQLLVHQFRERVLPAVGPGLLRRPPEDRAFVLDRARSLVDGFLAPRMDQRLTRHLAARAHLLRLGRTDLVEALASFDDGILGITFALASRVDSDDGPSIRLETKTLWTAHHGGFLDLVVDGDHVRRALPDHLAAELGDDLLLLDREIAAASTRIGLRSRDTKMTWLVPTETSVTVDPASGYPDVTARSVAVLTPEALRHGRPMAAGRWDFNARNELFGVVNQRAVRAIGRFDRNPNGRQYHVYSNIHANLSLHVRP</sequence>